<feature type="region of interest" description="Disordered" evidence="1">
    <location>
        <begin position="1"/>
        <end position="34"/>
    </location>
</feature>
<comment type="caution">
    <text evidence="3">The sequence shown here is derived from an EMBL/GenBank/DDBJ whole genome shotgun (WGS) entry which is preliminary data.</text>
</comment>
<evidence type="ECO:0000313" key="3">
    <source>
        <dbReference type="EMBL" id="NHT77600.1"/>
    </source>
</evidence>
<keyword evidence="2" id="KW-0812">Transmembrane</keyword>
<feature type="compositionally biased region" description="Polar residues" evidence="1">
    <location>
        <begin position="73"/>
        <end position="98"/>
    </location>
</feature>
<proteinExistence type="predicted"/>
<keyword evidence="4" id="KW-1185">Reference proteome</keyword>
<reference evidence="3" key="1">
    <citation type="submission" date="2020-03" db="EMBL/GenBank/DDBJ databases">
        <title>Ferranicluibacter endophyticum gen. nov., sp. nov., a new genus isolated from Rubus ulmifolius Schott. stem.</title>
        <authorList>
            <person name="Roca-Couso R."/>
            <person name="Flores-Felix J.D."/>
            <person name="Igual J.M."/>
            <person name="Rivas R."/>
        </authorList>
    </citation>
    <scope>NUCLEOTIDE SEQUENCE</scope>
    <source>
        <strain evidence="3">CRRU44</strain>
    </source>
</reference>
<evidence type="ECO:0000313" key="4">
    <source>
        <dbReference type="Proteomes" id="UP001155840"/>
    </source>
</evidence>
<dbReference type="EMBL" id="JAANCM010000009">
    <property type="protein sequence ID" value="NHT77600.1"/>
    <property type="molecule type" value="Genomic_DNA"/>
</dbReference>
<sequence>MAKILDERGDVRSTQELNKKVTVSPTEARQGGAGRPVLMVLIGGLFLALIAWGAAEMFGESTDNDAATDRQQTEPAQNGQATPANQGTIDNTPANGEQMQPAPADRDPTPQTGTTNG</sequence>
<evidence type="ECO:0000256" key="1">
    <source>
        <dbReference type="SAM" id="MobiDB-lite"/>
    </source>
</evidence>
<accession>A0AA44CBW3</accession>
<gene>
    <name evidence="3" type="ORF">G8E10_17955</name>
</gene>
<protein>
    <submittedName>
        <fullName evidence="3">Uncharacterized protein</fullName>
    </submittedName>
</protein>
<dbReference type="Proteomes" id="UP001155840">
    <property type="component" value="Unassembled WGS sequence"/>
</dbReference>
<dbReference type="RefSeq" id="WP_110798888.1">
    <property type="nucleotide sequence ID" value="NZ_JAANCM010000009.1"/>
</dbReference>
<keyword evidence="2" id="KW-0472">Membrane</keyword>
<keyword evidence="2" id="KW-1133">Transmembrane helix</keyword>
<evidence type="ECO:0000256" key="2">
    <source>
        <dbReference type="SAM" id="Phobius"/>
    </source>
</evidence>
<feature type="region of interest" description="Disordered" evidence="1">
    <location>
        <begin position="61"/>
        <end position="117"/>
    </location>
</feature>
<name>A0AA44CBW3_9HYPH</name>
<feature type="transmembrane region" description="Helical" evidence="2">
    <location>
        <begin position="37"/>
        <end position="55"/>
    </location>
</feature>
<feature type="compositionally biased region" description="Basic and acidic residues" evidence="1">
    <location>
        <begin position="1"/>
        <end position="19"/>
    </location>
</feature>
<organism evidence="3 4">
    <name type="scientific">Ferranicluibacter rubi</name>
    <dbReference type="NCBI Taxonomy" id="2715133"/>
    <lineage>
        <taxon>Bacteria</taxon>
        <taxon>Pseudomonadati</taxon>
        <taxon>Pseudomonadota</taxon>
        <taxon>Alphaproteobacteria</taxon>
        <taxon>Hyphomicrobiales</taxon>
        <taxon>Rhizobiaceae</taxon>
        <taxon>Ferranicluibacter</taxon>
    </lineage>
</organism>
<dbReference type="AlphaFoldDB" id="A0AA44CBW3"/>